<evidence type="ECO:0000313" key="3">
    <source>
        <dbReference type="EMBL" id="CAJ0606279.1"/>
    </source>
</evidence>
<organism evidence="3 4">
    <name type="scientific">Cylicocyclus nassatus</name>
    <name type="common">Nematode worm</name>
    <dbReference type="NCBI Taxonomy" id="53992"/>
    <lineage>
        <taxon>Eukaryota</taxon>
        <taxon>Metazoa</taxon>
        <taxon>Ecdysozoa</taxon>
        <taxon>Nematoda</taxon>
        <taxon>Chromadorea</taxon>
        <taxon>Rhabditida</taxon>
        <taxon>Rhabditina</taxon>
        <taxon>Rhabditomorpha</taxon>
        <taxon>Strongyloidea</taxon>
        <taxon>Strongylidae</taxon>
        <taxon>Cylicocyclus</taxon>
    </lineage>
</organism>
<dbReference type="Proteomes" id="UP001176961">
    <property type="component" value="Unassembled WGS sequence"/>
</dbReference>
<keyword evidence="2" id="KW-1133">Transmembrane helix</keyword>
<protein>
    <submittedName>
        <fullName evidence="3">Uncharacterized protein</fullName>
    </submittedName>
</protein>
<feature type="compositionally biased region" description="Acidic residues" evidence="1">
    <location>
        <begin position="125"/>
        <end position="138"/>
    </location>
</feature>
<feature type="transmembrane region" description="Helical" evidence="2">
    <location>
        <begin position="53"/>
        <end position="75"/>
    </location>
</feature>
<gene>
    <name evidence="3" type="ORF">CYNAS_LOCUS18262</name>
</gene>
<feature type="region of interest" description="Disordered" evidence="1">
    <location>
        <begin position="96"/>
        <end position="138"/>
    </location>
</feature>
<keyword evidence="2" id="KW-0812">Transmembrane</keyword>
<evidence type="ECO:0000313" key="4">
    <source>
        <dbReference type="Proteomes" id="UP001176961"/>
    </source>
</evidence>
<keyword evidence="2" id="KW-0472">Membrane</keyword>
<evidence type="ECO:0000256" key="1">
    <source>
        <dbReference type="SAM" id="MobiDB-lite"/>
    </source>
</evidence>
<evidence type="ECO:0000256" key="2">
    <source>
        <dbReference type="SAM" id="Phobius"/>
    </source>
</evidence>
<accession>A0AA36H8Y2</accession>
<proteinExistence type="predicted"/>
<sequence>MKTFVKDVIAIKSPLKSVSFICTATLPHNDSLDDESRSVLRREDRNLYKTMCFGAFAFIIILCVIVVIIVVAAAPSRKRTQEGFREAPQPVHIRIPQYDVPRTEDEENAPNVESVDMEVPRYDALENDGEDSDVLVEE</sequence>
<keyword evidence="4" id="KW-1185">Reference proteome</keyword>
<name>A0AA36H8Y2_CYLNA</name>
<dbReference type="EMBL" id="CATQJL010000316">
    <property type="protein sequence ID" value="CAJ0606279.1"/>
    <property type="molecule type" value="Genomic_DNA"/>
</dbReference>
<reference evidence="3" key="1">
    <citation type="submission" date="2023-07" db="EMBL/GenBank/DDBJ databases">
        <authorList>
            <consortium name="CYATHOMIX"/>
        </authorList>
    </citation>
    <scope>NUCLEOTIDE SEQUENCE</scope>
    <source>
        <strain evidence="3">N/A</strain>
    </source>
</reference>
<dbReference type="AlphaFoldDB" id="A0AA36H8Y2"/>
<comment type="caution">
    <text evidence="3">The sequence shown here is derived from an EMBL/GenBank/DDBJ whole genome shotgun (WGS) entry which is preliminary data.</text>
</comment>